<evidence type="ECO:0000259" key="2">
    <source>
        <dbReference type="Pfam" id="PF20441"/>
    </source>
</evidence>
<feature type="domain" description="Terminase large subunit-like endonuclease" evidence="2">
    <location>
        <begin position="270"/>
        <end position="546"/>
    </location>
</feature>
<gene>
    <name evidence="3" type="ORF">MM415B01827_0005</name>
</gene>
<dbReference type="Gene3D" id="3.40.50.300">
    <property type="entry name" value="P-loop containing nucleotide triphosphate hydrolases"/>
    <property type="match status" value="1"/>
</dbReference>
<dbReference type="GO" id="GO:0004519">
    <property type="term" value="F:endonuclease activity"/>
    <property type="evidence" value="ECO:0007669"/>
    <property type="project" value="InterPro"/>
</dbReference>
<organism evidence="3">
    <name type="scientific">viral metagenome</name>
    <dbReference type="NCBI Taxonomy" id="1070528"/>
    <lineage>
        <taxon>unclassified sequences</taxon>
        <taxon>metagenomes</taxon>
        <taxon>organismal metagenomes</taxon>
    </lineage>
</organism>
<sequence>MGRSLKHPHVEAAKKYAKDVVSGKKPACKWVKLACERQIKDLKKYAKSGSKYYFSVEKAEKICNFIENLHHIKGEWARRKETIKLEPWQCFVLTTIFGWLNTEDGFRRFRTVYIEIPRKNAKSTLASGIGLYLMTADGEPGAEIYSAATTRDQARIVFDTARQMAKKESEFCEHFGVQVNAHNINVLETASKFEPLSAEGSSLDGLNVHGGIIDELHAHKTRVVFDVIETGTGSRKQSLLFLITTAGSDRAGICYEQRTYVTKLLENISEDDTYFGIIYTIDDGDDWTDPDVWGKANPNYSVSVYPEDIARLCQKAMQMPSAQNNFLTKRLNCWVNADTAWMNMIPWEKCADSTLTVERFNKKPCIVGVDLASKVDIAVMAQLFHEDEHYYAFLKYYLPEDTVDNSSNSQYHGWARAGKLTVTPGAVTDFSYIEDDLREMATSFELKEVPYDPFQATEFSTKMAAEGFPMVEMRPTVLNFSEPMKQLEALVLSGKFHFDGDPILTWMISNVVCHTDAKDNIYPRKERPENKIDGVVALLMALNRLLALRPKRSVYEERGLIVL</sequence>
<dbReference type="PANTHER" id="PTHR41287">
    <property type="match status" value="1"/>
</dbReference>
<dbReference type="InterPro" id="IPR027417">
    <property type="entry name" value="P-loop_NTPase"/>
</dbReference>
<name>A0A6M3IGK8_9ZZZZ</name>
<dbReference type="InterPro" id="IPR005021">
    <property type="entry name" value="Terminase_largesu-like"/>
</dbReference>
<dbReference type="EMBL" id="MT141226">
    <property type="protein sequence ID" value="QJA56554.1"/>
    <property type="molecule type" value="Genomic_DNA"/>
</dbReference>
<feature type="domain" description="Terminase large subunit-like ATPase" evidence="1">
    <location>
        <begin position="87"/>
        <end position="261"/>
    </location>
</feature>
<evidence type="ECO:0000259" key="1">
    <source>
        <dbReference type="Pfam" id="PF03354"/>
    </source>
</evidence>
<dbReference type="InterPro" id="IPR046461">
    <property type="entry name" value="TerL_ATPase"/>
</dbReference>
<accession>A0A6M3IGK8</accession>
<evidence type="ECO:0000313" key="3">
    <source>
        <dbReference type="EMBL" id="QJA56554.1"/>
    </source>
</evidence>
<reference evidence="3" key="1">
    <citation type="submission" date="2020-03" db="EMBL/GenBank/DDBJ databases">
        <title>The deep terrestrial virosphere.</title>
        <authorList>
            <person name="Holmfeldt K."/>
            <person name="Nilsson E."/>
            <person name="Simone D."/>
            <person name="Lopez-Fernandez M."/>
            <person name="Wu X."/>
            <person name="de Brujin I."/>
            <person name="Lundin D."/>
            <person name="Andersson A."/>
            <person name="Bertilsson S."/>
            <person name="Dopson M."/>
        </authorList>
    </citation>
    <scope>NUCLEOTIDE SEQUENCE</scope>
    <source>
        <strain evidence="3">MM415B01827</strain>
    </source>
</reference>
<dbReference type="AlphaFoldDB" id="A0A6M3IGK8"/>
<dbReference type="Pfam" id="PF20441">
    <property type="entry name" value="TerL_nuclease"/>
    <property type="match status" value="1"/>
</dbReference>
<proteinExistence type="predicted"/>
<dbReference type="Pfam" id="PF03354">
    <property type="entry name" value="TerL_ATPase"/>
    <property type="match status" value="1"/>
</dbReference>
<protein>
    <submittedName>
        <fullName evidence="3">Putative terminase</fullName>
    </submittedName>
</protein>
<dbReference type="PANTHER" id="PTHR41287:SF1">
    <property type="entry name" value="PROTEIN YMFN"/>
    <property type="match status" value="1"/>
</dbReference>
<dbReference type="InterPro" id="IPR046462">
    <property type="entry name" value="TerL_nuclease"/>
</dbReference>